<evidence type="ECO:0000313" key="2">
    <source>
        <dbReference type="Proteomes" id="UP000587527"/>
    </source>
</evidence>
<dbReference type="AlphaFoldDB" id="A0A841C290"/>
<comment type="caution">
    <text evidence="1">The sequence shown here is derived from an EMBL/GenBank/DDBJ whole genome shotgun (WGS) entry which is preliminary data.</text>
</comment>
<proteinExistence type="predicted"/>
<reference evidence="1 2" key="1">
    <citation type="submission" date="2020-08" db="EMBL/GenBank/DDBJ databases">
        <title>Sequencing the genomes of 1000 actinobacteria strains.</title>
        <authorList>
            <person name="Klenk H.-P."/>
        </authorList>
    </citation>
    <scope>NUCLEOTIDE SEQUENCE [LARGE SCALE GENOMIC DNA]</scope>
    <source>
        <strain evidence="1 2">DSM 45362</strain>
    </source>
</reference>
<dbReference type="InterPro" id="IPR001646">
    <property type="entry name" value="5peptide_repeat"/>
</dbReference>
<protein>
    <submittedName>
        <fullName evidence="1">Uncharacterized protein YjbI with pentapeptide repeats</fullName>
    </submittedName>
</protein>
<accession>A0A841C290</accession>
<dbReference type="RefSeq" id="WP_184844155.1">
    <property type="nucleotide sequence ID" value="NZ_JACHMN010000003.1"/>
</dbReference>
<dbReference type="Gene3D" id="2.160.20.80">
    <property type="entry name" value="E3 ubiquitin-protein ligase SopA"/>
    <property type="match status" value="1"/>
</dbReference>
<evidence type="ECO:0000313" key="1">
    <source>
        <dbReference type="EMBL" id="MBB5873253.1"/>
    </source>
</evidence>
<sequence>MSAPVPDRFDFRGAAFGGGDLSGAELRGRRVVFDGVTFAEGTALSFEGADLTDAWISFVGAVFRGDVSFEAAMMRRGLIDFERATFAGGTLRFTGFDLRGGTIRFDRAALDGGAVSFAGTTFGEDGVVTFDGARFAGSEVSFAGADFSAGGVVDLAQAESYEVSARFDPWSARPPGLFLPTVGFADDE</sequence>
<dbReference type="EMBL" id="JACHMN010000003">
    <property type="protein sequence ID" value="MBB5873253.1"/>
    <property type="molecule type" value="Genomic_DNA"/>
</dbReference>
<organism evidence="1 2">
    <name type="scientific">Allocatelliglobosispora scoriae</name>
    <dbReference type="NCBI Taxonomy" id="643052"/>
    <lineage>
        <taxon>Bacteria</taxon>
        <taxon>Bacillati</taxon>
        <taxon>Actinomycetota</taxon>
        <taxon>Actinomycetes</taxon>
        <taxon>Micromonosporales</taxon>
        <taxon>Micromonosporaceae</taxon>
        <taxon>Allocatelliglobosispora</taxon>
    </lineage>
</organism>
<name>A0A841C290_9ACTN</name>
<dbReference type="Proteomes" id="UP000587527">
    <property type="component" value="Unassembled WGS sequence"/>
</dbReference>
<dbReference type="Pfam" id="PF13576">
    <property type="entry name" value="Pentapeptide_3"/>
    <property type="match status" value="1"/>
</dbReference>
<gene>
    <name evidence="1" type="ORF">F4553_006687</name>
</gene>
<keyword evidence="2" id="KW-1185">Reference proteome</keyword>